<reference evidence="4" key="2">
    <citation type="submission" date="2023-05" db="EMBL/GenBank/DDBJ databases">
        <authorList>
            <consortium name="Lawrence Berkeley National Laboratory"/>
            <person name="Steindorff A."/>
            <person name="Hensen N."/>
            <person name="Bonometti L."/>
            <person name="Westerberg I."/>
            <person name="Brannstrom I.O."/>
            <person name="Guillou S."/>
            <person name="Cros-Aarteil S."/>
            <person name="Calhoun S."/>
            <person name="Haridas S."/>
            <person name="Kuo A."/>
            <person name="Mondo S."/>
            <person name="Pangilinan J."/>
            <person name="Riley R."/>
            <person name="Labutti K."/>
            <person name="Andreopoulos B."/>
            <person name="Lipzen A."/>
            <person name="Chen C."/>
            <person name="Yanf M."/>
            <person name="Daum C."/>
            <person name="Ng V."/>
            <person name="Clum A."/>
            <person name="Ohm R."/>
            <person name="Martin F."/>
            <person name="Silar P."/>
            <person name="Natvig D."/>
            <person name="Lalanne C."/>
            <person name="Gautier V."/>
            <person name="Ament-Velasquez S.L."/>
            <person name="Kruys A."/>
            <person name="Hutchinson M.I."/>
            <person name="Powell A.J."/>
            <person name="Barry K."/>
            <person name="Miller A.N."/>
            <person name="Grigoriev I.V."/>
            <person name="Debuchy R."/>
            <person name="Gladieux P."/>
            <person name="Thoren M.H."/>
            <person name="Johannesson H."/>
        </authorList>
    </citation>
    <scope>NUCLEOTIDE SEQUENCE</scope>
    <source>
        <strain evidence="4">PSN293</strain>
    </source>
</reference>
<evidence type="ECO:0000313" key="4">
    <source>
        <dbReference type="EMBL" id="KAK4217581.1"/>
    </source>
</evidence>
<protein>
    <submittedName>
        <fullName evidence="4">Ankyrin repeat-containing domain protein</fullName>
    </submittedName>
</protein>
<name>A0AAN7B9G8_9PEZI</name>
<dbReference type="PROSITE" id="PS50297">
    <property type="entry name" value="ANK_REP_REGION"/>
    <property type="match status" value="1"/>
</dbReference>
<dbReference type="PROSITE" id="PS50088">
    <property type="entry name" value="ANK_REPEAT"/>
    <property type="match status" value="1"/>
</dbReference>
<dbReference type="SUPFAM" id="SSF48403">
    <property type="entry name" value="Ankyrin repeat"/>
    <property type="match status" value="2"/>
</dbReference>
<evidence type="ECO:0000256" key="2">
    <source>
        <dbReference type="ARBA" id="ARBA00023043"/>
    </source>
</evidence>
<dbReference type="SMART" id="SM00248">
    <property type="entry name" value="ANK"/>
    <property type="match status" value="7"/>
</dbReference>
<proteinExistence type="predicted"/>
<dbReference type="PANTHER" id="PTHR24198:SF165">
    <property type="entry name" value="ANKYRIN REPEAT-CONTAINING PROTEIN-RELATED"/>
    <property type="match status" value="1"/>
</dbReference>
<reference evidence="4" key="1">
    <citation type="journal article" date="2023" name="Mol. Phylogenet. Evol.">
        <title>Genome-scale phylogeny and comparative genomics of the fungal order Sordariales.</title>
        <authorList>
            <person name="Hensen N."/>
            <person name="Bonometti L."/>
            <person name="Westerberg I."/>
            <person name="Brannstrom I.O."/>
            <person name="Guillou S."/>
            <person name="Cros-Aarteil S."/>
            <person name="Calhoun S."/>
            <person name="Haridas S."/>
            <person name="Kuo A."/>
            <person name="Mondo S."/>
            <person name="Pangilinan J."/>
            <person name="Riley R."/>
            <person name="LaButti K."/>
            <person name="Andreopoulos B."/>
            <person name="Lipzen A."/>
            <person name="Chen C."/>
            <person name="Yan M."/>
            <person name="Daum C."/>
            <person name="Ng V."/>
            <person name="Clum A."/>
            <person name="Steindorff A."/>
            <person name="Ohm R.A."/>
            <person name="Martin F."/>
            <person name="Silar P."/>
            <person name="Natvig D.O."/>
            <person name="Lalanne C."/>
            <person name="Gautier V."/>
            <person name="Ament-Velasquez S.L."/>
            <person name="Kruys A."/>
            <person name="Hutchinson M.I."/>
            <person name="Powell A.J."/>
            <person name="Barry K."/>
            <person name="Miller A.N."/>
            <person name="Grigoriev I.V."/>
            <person name="Debuchy R."/>
            <person name="Gladieux P."/>
            <person name="Hiltunen Thoren M."/>
            <person name="Johannesson H."/>
        </authorList>
    </citation>
    <scope>NUCLEOTIDE SEQUENCE</scope>
    <source>
        <strain evidence="4">PSN293</strain>
    </source>
</reference>
<evidence type="ECO:0000256" key="3">
    <source>
        <dbReference type="PROSITE-ProRule" id="PRU00023"/>
    </source>
</evidence>
<sequence length="683" mass="75896">MWSDLEHAASTVDTLTTTGTMLAMSMNESGKAAFSLFSVYALGTHAPSKDIHDAIRYLTIAASANYGPAFVCGPRIFEANGILVPDVLLRGPQNDPKLSESLTILRSLPNDEYYSTAIQLFWPPSLKTDAKRILPKLPLVDLDSVIDFTEWIKARADSMGAESFRTWVRDILLFHHSVVRGSTDACDLLCRLGCDIDYATPAGVTPLHLAMRCAKVRVIELLLERGADPFINCNQNISPLHWLIVLPPKNVPRIAERLLTSLHTHQKGVLSDFRLPVTPHSIFFDDLGVYVNSSPIRWAIQCRNLPVVAALMDLGVSPIVNPVRPGDELFEAVGVGCARITERLLQSDSYRQQLSSEREGTQAFSYLGNSRTYFSRWMMHGALHDGAFGQVIDVMERFGFRLPLCQADMIEVPGNFASATPLCRAAMSFHLPVTKELLRRGCLLKAAEVIHLLLEHGATTSGKQPMVHFACGSVVSPEVLRSLLKKASPADIKSVYNRQTLLHQLFFMFAPQYDSLVEHQEKVKAVIEAGCDIDAEDGLGSDSYHRRSTFGKRPGDEMACCRTALAYALDDLHWATGQYLIERGAKLDFGVQSGHRQTVLHLLVYKVCRLRIKVRDNGDAEQRNEADSVEWAIKDLLVHPIVIKKGLLNMRNYQGLTALDVAKSCRVGSVMRILCDERYAPLT</sequence>
<comment type="caution">
    <text evidence="4">The sequence shown here is derived from an EMBL/GenBank/DDBJ whole genome shotgun (WGS) entry which is preliminary data.</text>
</comment>
<keyword evidence="5" id="KW-1185">Reference proteome</keyword>
<dbReference type="PANTHER" id="PTHR24198">
    <property type="entry name" value="ANKYRIN REPEAT AND PROTEIN KINASE DOMAIN-CONTAINING PROTEIN"/>
    <property type="match status" value="1"/>
</dbReference>
<dbReference type="InterPro" id="IPR002110">
    <property type="entry name" value="Ankyrin_rpt"/>
</dbReference>
<dbReference type="EMBL" id="MU858058">
    <property type="protein sequence ID" value="KAK4217581.1"/>
    <property type="molecule type" value="Genomic_DNA"/>
</dbReference>
<evidence type="ECO:0000313" key="5">
    <source>
        <dbReference type="Proteomes" id="UP001301769"/>
    </source>
</evidence>
<dbReference type="Proteomes" id="UP001301769">
    <property type="component" value="Unassembled WGS sequence"/>
</dbReference>
<accession>A0AAN7B9G8</accession>
<gene>
    <name evidence="4" type="ORF">QBC37DRAFT_384232</name>
</gene>
<dbReference type="AlphaFoldDB" id="A0AAN7B9G8"/>
<keyword evidence="1" id="KW-0677">Repeat</keyword>
<dbReference type="Gene3D" id="1.25.40.20">
    <property type="entry name" value="Ankyrin repeat-containing domain"/>
    <property type="match status" value="3"/>
</dbReference>
<feature type="repeat" description="ANK" evidence="3">
    <location>
        <begin position="202"/>
        <end position="228"/>
    </location>
</feature>
<dbReference type="InterPro" id="IPR036770">
    <property type="entry name" value="Ankyrin_rpt-contain_sf"/>
</dbReference>
<organism evidence="4 5">
    <name type="scientific">Rhypophila decipiens</name>
    <dbReference type="NCBI Taxonomy" id="261697"/>
    <lineage>
        <taxon>Eukaryota</taxon>
        <taxon>Fungi</taxon>
        <taxon>Dikarya</taxon>
        <taxon>Ascomycota</taxon>
        <taxon>Pezizomycotina</taxon>
        <taxon>Sordariomycetes</taxon>
        <taxon>Sordariomycetidae</taxon>
        <taxon>Sordariales</taxon>
        <taxon>Naviculisporaceae</taxon>
        <taxon>Rhypophila</taxon>
    </lineage>
</organism>
<keyword evidence="2 3" id="KW-0040">ANK repeat</keyword>
<dbReference type="Pfam" id="PF12796">
    <property type="entry name" value="Ank_2"/>
    <property type="match status" value="1"/>
</dbReference>
<evidence type="ECO:0000256" key="1">
    <source>
        <dbReference type="ARBA" id="ARBA00022737"/>
    </source>
</evidence>